<evidence type="ECO:0000256" key="1">
    <source>
        <dbReference type="ARBA" id="ARBA00022756"/>
    </source>
</evidence>
<keyword evidence="2" id="KW-0963">Cytoplasm</keyword>
<dbReference type="GO" id="GO:0004141">
    <property type="term" value="F:dethiobiotin synthase activity"/>
    <property type="evidence" value="ECO:0007669"/>
    <property type="project" value="UniProtKB-UniRule"/>
</dbReference>
<dbReference type="AlphaFoldDB" id="E7C584"/>
<keyword evidence="2" id="KW-0547">Nucleotide-binding</keyword>
<reference evidence="3" key="1">
    <citation type="submission" date="2010-01" db="EMBL/GenBank/DDBJ databases">
        <title>Genome fragments of uncultured bacteria from the North Pacific subtropical Gyre.</title>
        <authorList>
            <person name="Pham V.D."/>
            <person name="Delong E.F."/>
        </authorList>
    </citation>
    <scope>NUCLEOTIDE SEQUENCE</scope>
</reference>
<feature type="binding site" evidence="2">
    <location>
        <begin position="203"/>
        <end position="205"/>
    </location>
    <ligand>
        <name>ATP</name>
        <dbReference type="ChEBI" id="CHEBI:30616"/>
    </ligand>
</feature>
<proteinExistence type="inferred from homology"/>
<evidence type="ECO:0000256" key="2">
    <source>
        <dbReference type="HAMAP-Rule" id="MF_00336"/>
    </source>
</evidence>
<evidence type="ECO:0000313" key="3">
    <source>
        <dbReference type="EMBL" id="ADI22608.1"/>
    </source>
</evidence>
<keyword evidence="2" id="KW-0479">Metal-binding</keyword>
<comment type="catalytic activity">
    <reaction evidence="2">
        <text>(7R,8S)-7,8-diammoniononanoate + CO2 + ATP = (4R,5S)-dethiobiotin + ADP + phosphate + 3 H(+)</text>
        <dbReference type="Rhea" id="RHEA:15805"/>
        <dbReference type="ChEBI" id="CHEBI:15378"/>
        <dbReference type="ChEBI" id="CHEBI:16526"/>
        <dbReference type="ChEBI" id="CHEBI:30616"/>
        <dbReference type="ChEBI" id="CHEBI:43474"/>
        <dbReference type="ChEBI" id="CHEBI:149469"/>
        <dbReference type="ChEBI" id="CHEBI:149473"/>
        <dbReference type="ChEBI" id="CHEBI:456216"/>
        <dbReference type="EC" id="6.3.3.3"/>
    </reaction>
</comment>
<feature type="binding site" evidence="2">
    <location>
        <position position="102"/>
    </location>
    <ligand>
        <name>Mg(2+)</name>
        <dbReference type="ChEBI" id="CHEBI:18420"/>
    </ligand>
</feature>
<dbReference type="InterPro" id="IPR004472">
    <property type="entry name" value="DTB_synth_BioD"/>
</dbReference>
<dbReference type="SUPFAM" id="SSF52540">
    <property type="entry name" value="P-loop containing nucleoside triphosphate hydrolases"/>
    <property type="match status" value="1"/>
</dbReference>
<protein>
    <recommendedName>
        <fullName evidence="2">ATP-dependent dethiobiotin synthetase BioD</fullName>
        <ecNumber evidence="2">6.3.3.3</ecNumber>
    </recommendedName>
    <alternativeName>
        <fullName evidence="2">DTB synthetase</fullName>
        <shortName evidence="2">DTBS</shortName>
    </alternativeName>
    <alternativeName>
        <fullName evidence="2">Dethiobiotin synthase</fullName>
    </alternativeName>
</protein>
<accession>E7C584</accession>
<dbReference type="EC" id="6.3.3.3" evidence="2"/>
<dbReference type="PIRSF" id="PIRSF006755">
    <property type="entry name" value="DTB_synth"/>
    <property type="match status" value="1"/>
</dbReference>
<comment type="pathway">
    <text evidence="2">Cofactor biosynthesis; biotin biosynthesis; biotin from 7,8-diaminononanoate: step 1/2.</text>
</comment>
<dbReference type="Pfam" id="PF13500">
    <property type="entry name" value="AAA_26"/>
    <property type="match status" value="1"/>
</dbReference>
<name>E7C584_9BACT</name>
<feature type="active site" evidence="2">
    <location>
        <position position="32"/>
    </location>
</feature>
<dbReference type="EMBL" id="GU567991">
    <property type="protein sequence ID" value="ADI22608.1"/>
    <property type="molecule type" value="Genomic_DNA"/>
</dbReference>
<feature type="binding site" evidence="2">
    <location>
        <begin position="7"/>
        <end position="12"/>
    </location>
    <ligand>
        <name>ATP</name>
        <dbReference type="ChEBI" id="CHEBI:30616"/>
    </ligand>
</feature>
<dbReference type="GO" id="GO:0000287">
    <property type="term" value="F:magnesium ion binding"/>
    <property type="evidence" value="ECO:0007669"/>
    <property type="project" value="UniProtKB-UniRule"/>
</dbReference>
<keyword evidence="2" id="KW-0460">Magnesium</keyword>
<dbReference type="PANTHER" id="PTHR43210:SF5">
    <property type="entry name" value="DETHIOBIOTIN SYNTHETASE"/>
    <property type="match status" value="1"/>
</dbReference>
<feature type="binding site" evidence="2">
    <location>
        <begin position="162"/>
        <end position="163"/>
    </location>
    <ligand>
        <name>ATP</name>
        <dbReference type="ChEBI" id="CHEBI:30616"/>
    </ligand>
</feature>
<feature type="binding site" evidence="2">
    <location>
        <position position="41"/>
    </location>
    <ligand>
        <name>Mg(2+)</name>
        <dbReference type="ChEBI" id="CHEBI:18420"/>
    </ligand>
</feature>
<comment type="function">
    <text evidence="2">Catalyzes a mechanistically unusual reaction, the ATP-dependent insertion of CO2 between the N7 and N8 nitrogen atoms of 7,8-diaminopelargonic acid (DAPA, also called 7,8-diammoniononanoate) to form a ureido ring.</text>
</comment>
<feature type="binding site" evidence="2">
    <location>
        <position position="41"/>
    </location>
    <ligand>
        <name>ATP</name>
        <dbReference type="ChEBI" id="CHEBI:30616"/>
    </ligand>
</feature>
<comment type="similarity">
    <text evidence="2">Belongs to the dethiobiotin synthetase family.</text>
</comment>
<dbReference type="Gene3D" id="3.40.50.300">
    <property type="entry name" value="P-loop containing nucleotide triphosphate hydrolases"/>
    <property type="match status" value="1"/>
</dbReference>
<gene>
    <name evidence="2" type="primary">bioD</name>
</gene>
<dbReference type="InterPro" id="IPR027417">
    <property type="entry name" value="P-loop_NTPase"/>
</dbReference>
<comment type="subcellular location">
    <subcellularLocation>
        <location evidence="2">Cytoplasm</location>
    </subcellularLocation>
</comment>
<dbReference type="NCBIfam" id="TIGR00347">
    <property type="entry name" value="bioD"/>
    <property type="match status" value="1"/>
</dbReference>
<dbReference type="GO" id="GO:0005524">
    <property type="term" value="F:ATP binding"/>
    <property type="evidence" value="ECO:0007669"/>
    <property type="project" value="UniProtKB-UniRule"/>
</dbReference>
<comment type="subunit">
    <text evidence="2">Homodimer.</text>
</comment>
<dbReference type="HAMAP" id="MF_00336">
    <property type="entry name" value="BioD"/>
    <property type="match status" value="1"/>
</dbReference>
<keyword evidence="1 2" id="KW-0093">Biotin biosynthesis</keyword>
<feature type="binding site" evidence="2">
    <location>
        <position position="11"/>
    </location>
    <ligand>
        <name>Mg(2+)</name>
        <dbReference type="ChEBI" id="CHEBI:18420"/>
    </ligand>
</feature>
<dbReference type="GO" id="GO:0009102">
    <property type="term" value="P:biotin biosynthetic process"/>
    <property type="evidence" value="ECO:0007669"/>
    <property type="project" value="UniProtKB-UniRule"/>
</dbReference>
<comment type="cofactor">
    <cofactor evidence="2">
        <name>Mg(2+)</name>
        <dbReference type="ChEBI" id="CHEBI:18420"/>
    </cofactor>
</comment>
<keyword evidence="2" id="KW-0067">ATP-binding</keyword>
<sequence length="224" mass="24331">MTGTDTGAGKTVLTALLLAHLRSQGVNALAMKPVCAGPRSDVRLLQSLQRGGLSDEEMNPFWYQTPVAPIVAAKDSLRKPTLARLNKSIQGLRERCDMLLVEGAGGLMVPLAKKLTWEGLIKSLKCPVLVAAKNQLGVINHGLLTINRLQTIGVKRFGFCLIDHGRISKRGSAESENLWILNEFSGKCPVFIIPYLGKSGNKPRIIEAGQKKTKKSLAQILKIV</sequence>
<dbReference type="GO" id="GO:0005829">
    <property type="term" value="C:cytosol"/>
    <property type="evidence" value="ECO:0007669"/>
    <property type="project" value="TreeGrafter"/>
</dbReference>
<organism evidence="3">
    <name type="scientific">uncultured verrucomicrobium HF0500_16O23</name>
    <dbReference type="NCBI Taxonomy" id="723598"/>
    <lineage>
        <taxon>Bacteria</taxon>
        <taxon>Pseudomonadati</taxon>
        <taxon>Verrucomicrobiota</taxon>
        <taxon>environmental samples</taxon>
    </lineage>
</organism>
<dbReference type="UniPathway" id="UPA00078">
    <property type="reaction ID" value="UER00161"/>
</dbReference>
<keyword evidence="2" id="KW-0436">Ligase</keyword>
<dbReference type="PANTHER" id="PTHR43210">
    <property type="entry name" value="DETHIOBIOTIN SYNTHETASE"/>
    <property type="match status" value="1"/>
</dbReference>
<comment type="caution">
    <text evidence="2">Lacks conserved residue(s) required for the propagation of feature annotation.</text>
</comment>
<dbReference type="CDD" id="cd03109">
    <property type="entry name" value="DTBS"/>
    <property type="match status" value="1"/>
</dbReference>
<feature type="binding site" evidence="2">
    <location>
        <begin position="102"/>
        <end position="105"/>
    </location>
    <ligand>
        <name>ATP</name>
        <dbReference type="ChEBI" id="CHEBI:30616"/>
    </ligand>
</feature>